<dbReference type="InterPro" id="IPR005122">
    <property type="entry name" value="Uracil-DNA_glycosylase-like"/>
</dbReference>
<keyword evidence="6" id="KW-0234">DNA repair</keyword>
<organism evidence="10 11">
    <name type="scientific">Temnothorax longispinosus</name>
    <dbReference type="NCBI Taxonomy" id="300112"/>
    <lineage>
        <taxon>Eukaryota</taxon>
        <taxon>Metazoa</taxon>
        <taxon>Ecdysozoa</taxon>
        <taxon>Arthropoda</taxon>
        <taxon>Hexapoda</taxon>
        <taxon>Insecta</taxon>
        <taxon>Pterygota</taxon>
        <taxon>Neoptera</taxon>
        <taxon>Endopterygota</taxon>
        <taxon>Hymenoptera</taxon>
        <taxon>Apocrita</taxon>
        <taxon>Aculeata</taxon>
        <taxon>Formicoidea</taxon>
        <taxon>Formicidae</taxon>
        <taxon>Myrmicinae</taxon>
        <taxon>Temnothorax</taxon>
    </lineage>
</organism>
<dbReference type="GO" id="GO:0003677">
    <property type="term" value="F:DNA binding"/>
    <property type="evidence" value="ECO:0007669"/>
    <property type="project" value="UniProtKB-KW"/>
</dbReference>
<name>A0A4V3SAF8_9HYME</name>
<dbReference type="GO" id="GO:0005634">
    <property type="term" value="C:nucleus"/>
    <property type="evidence" value="ECO:0007669"/>
    <property type="project" value="UniProtKB-SubCell"/>
</dbReference>
<feature type="domain" description="CMP/dCMP-type deaminase" evidence="9">
    <location>
        <begin position="259"/>
        <end position="375"/>
    </location>
</feature>
<evidence type="ECO:0000256" key="2">
    <source>
        <dbReference type="ARBA" id="ARBA00007889"/>
    </source>
</evidence>
<evidence type="ECO:0000313" key="11">
    <source>
        <dbReference type="Proteomes" id="UP000310200"/>
    </source>
</evidence>
<dbReference type="GO" id="GO:0006284">
    <property type="term" value="P:base-excision repair"/>
    <property type="evidence" value="ECO:0007669"/>
    <property type="project" value="InterPro"/>
</dbReference>
<dbReference type="GO" id="GO:0002100">
    <property type="term" value="P:tRNA wobble adenosine to inosine editing"/>
    <property type="evidence" value="ECO:0007669"/>
    <property type="project" value="InterPro"/>
</dbReference>
<dbReference type="PROSITE" id="PS51747">
    <property type="entry name" value="CYT_DCMP_DEAMINASES_2"/>
    <property type="match status" value="1"/>
</dbReference>
<dbReference type="InterPro" id="IPR036895">
    <property type="entry name" value="Uracil-DNA_glycosylase-like_sf"/>
</dbReference>
<feature type="non-terminal residue" evidence="10">
    <location>
        <position position="558"/>
    </location>
</feature>
<keyword evidence="11" id="KW-1185">Reference proteome</keyword>
<dbReference type="SUPFAM" id="SSF52141">
    <property type="entry name" value="Uracil-DNA glycosylase-like"/>
    <property type="match status" value="1"/>
</dbReference>
<dbReference type="AlphaFoldDB" id="A0A4V3SAF8"/>
<keyword evidence="5" id="KW-0238">DNA-binding</keyword>
<feature type="compositionally biased region" description="Polar residues" evidence="8">
    <location>
        <begin position="49"/>
        <end position="65"/>
    </location>
</feature>
<evidence type="ECO:0000256" key="7">
    <source>
        <dbReference type="ARBA" id="ARBA00023242"/>
    </source>
</evidence>
<accession>A0A4V3SAF8</accession>
<dbReference type="STRING" id="300112.A0A4V3SAF8"/>
<comment type="subcellular location">
    <subcellularLocation>
        <location evidence="1">Nucleus</location>
    </subcellularLocation>
</comment>
<dbReference type="EMBL" id="QBLH01002286">
    <property type="protein sequence ID" value="TGZ48934.1"/>
    <property type="molecule type" value="Genomic_DNA"/>
</dbReference>
<dbReference type="GO" id="GO:0000703">
    <property type="term" value="F:oxidized pyrimidine nucleobase lesion DNA N-glycosylase activity"/>
    <property type="evidence" value="ECO:0007669"/>
    <property type="project" value="TreeGrafter"/>
</dbReference>
<evidence type="ECO:0000313" key="10">
    <source>
        <dbReference type="EMBL" id="TGZ48934.1"/>
    </source>
</evidence>
<evidence type="ECO:0000256" key="3">
    <source>
        <dbReference type="ARBA" id="ARBA00022763"/>
    </source>
</evidence>
<keyword evidence="4" id="KW-0378">Hydrolase</keyword>
<dbReference type="InterPro" id="IPR002125">
    <property type="entry name" value="CMP_dCMP_dom"/>
</dbReference>
<dbReference type="Pfam" id="PF03167">
    <property type="entry name" value="UDG"/>
    <property type="match status" value="1"/>
</dbReference>
<dbReference type="InterPro" id="IPR039134">
    <property type="entry name" value="SMUG1"/>
</dbReference>
<keyword evidence="7" id="KW-0539">Nucleus</keyword>
<dbReference type="SUPFAM" id="SSF53927">
    <property type="entry name" value="Cytidine deaminase-like"/>
    <property type="match status" value="1"/>
</dbReference>
<proteinExistence type="inferred from homology"/>
<comment type="caution">
    <text evidence="10">The sequence shown here is derived from an EMBL/GenBank/DDBJ whole genome shotgun (WGS) entry which is preliminary data.</text>
</comment>
<dbReference type="CDD" id="cd01285">
    <property type="entry name" value="nucleoside_deaminase"/>
    <property type="match status" value="1"/>
</dbReference>
<dbReference type="PANTHER" id="PTHR13235:SF2">
    <property type="entry name" value="SINGLE-STRAND SELECTIVE MONOFUNCTIONAL URACIL DNA GLYCOSYLASE"/>
    <property type="match status" value="1"/>
</dbReference>
<keyword evidence="3" id="KW-0227">DNA damage</keyword>
<evidence type="ECO:0000256" key="5">
    <source>
        <dbReference type="ARBA" id="ARBA00023125"/>
    </source>
</evidence>
<dbReference type="InterPro" id="IPR016193">
    <property type="entry name" value="Cytidine_deaminase-like"/>
</dbReference>
<evidence type="ECO:0000259" key="9">
    <source>
        <dbReference type="PROSITE" id="PS51747"/>
    </source>
</evidence>
<dbReference type="Proteomes" id="UP000310200">
    <property type="component" value="Unassembled WGS sequence"/>
</dbReference>
<dbReference type="PANTHER" id="PTHR13235">
    <property type="entry name" value="SINGLE-STRAND SELECTIVE MONOFUNCTIONAL URACIL DNA GLYCOSYLASE"/>
    <property type="match status" value="1"/>
</dbReference>
<protein>
    <recommendedName>
        <fullName evidence="9">CMP/dCMP-type deaminase domain-containing protein</fullName>
    </recommendedName>
</protein>
<evidence type="ECO:0000256" key="8">
    <source>
        <dbReference type="SAM" id="MobiDB-lite"/>
    </source>
</evidence>
<sequence>MSQIQTTLGIKQDPDENGKKKRTSARPAPVSDTEVKEDTTEHTSLVPAHSSNTGENGNAVEHTSATSTSISDRLLSIEQELCTKLRQVSFPSSIEYIYNPLEYAFETHAMYVRKYCTGIKKILFVGMNPGPWGMSQTGVPFGEISMVRDWLEISGPIGKPSKEHPDRKGEGQRILHELCDNALRDIIQLLKAEIVVGIGNYAEKRAQRAVQTGGLSVQVMVLRHPSPRAVGNQNWNEMAMQRLNELKLLKYFEKAILIMDILAWMDRALQKAEESLRAGEVPVGCLFIYNNEVRATGNNTVNETCNATRHAEINCIDQVLKFCTEKHLAYETVFHNLDVIVTVEPCIMCVSALLQLQVRSIVYGCANDRFGGCVSVLQVPKFYDPKIVIRGNVKGEEAMRLLQNFYKGVNPNAPEPKVKKGRNAKGTWSTESNSFFNSEFISSSRTKSNLTSSKNVLPLPKRLETSLICASFIRATSRIASYTRSHISAGFFPCSLTYASNESFIECPSSMARSKSADNHRQPRTCPKSLGQMDNIQLDKSEIARRPYKCTPAADPQT</sequence>
<reference evidence="10 11" key="1">
    <citation type="journal article" date="2019" name="Philos. Trans. R. Soc. Lond., B, Biol. Sci.">
        <title>Ant behaviour and brain gene expression of defending hosts depend on the ecological success of the intruding social parasite.</title>
        <authorList>
            <person name="Kaur R."/>
            <person name="Stoldt M."/>
            <person name="Jongepier E."/>
            <person name="Feldmeyer B."/>
            <person name="Menzel F."/>
            <person name="Bornberg-Bauer E."/>
            <person name="Foitzik S."/>
        </authorList>
    </citation>
    <scope>NUCLEOTIDE SEQUENCE [LARGE SCALE GENOMIC DNA]</scope>
    <source>
        <tissue evidence="10">Whole body</tissue>
    </source>
</reference>
<dbReference type="GO" id="GO:0052717">
    <property type="term" value="F:tRNA-specific adenosine-34 deaminase activity"/>
    <property type="evidence" value="ECO:0007669"/>
    <property type="project" value="UniProtKB-EC"/>
</dbReference>
<dbReference type="Pfam" id="PF00383">
    <property type="entry name" value="dCMP_cyt_deam_1"/>
    <property type="match status" value="1"/>
</dbReference>
<dbReference type="GO" id="GO:0017065">
    <property type="term" value="F:single-strand selective uracil DNA N-glycosylase activity"/>
    <property type="evidence" value="ECO:0007669"/>
    <property type="project" value="InterPro"/>
</dbReference>
<evidence type="ECO:0000256" key="4">
    <source>
        <dbReference type="ARBA" id="ARBA00022801"/>
    </source>
</evidence>
<feature type="region of interest" description="Disordered" evidence="8">
    <location>
        <begin position="512"/>
        <end position="532"/>
    </location>
</feature>
<feature type="region of interest" description="Disordered" evidence="8">
    <location>
        <begin position="1"/>
        <end position="65"/>
    </location>
</feature>
<dbReference type="Gene3D" id="3.40.470.10">
    <property type="entry name" value="Uracil-DNA glycosylase-like domain"/>
    <property type="match status" value="2"/>
</dbReference>
<comment type="similarity">
    <text evidence="2">Belongs to the uracil-DNA glycosylase (UDG) superfamily. SMUG1 family.</text>
</comment>
<dbReference type="Gene3D" id="3.40.140.10">
    <property type="entry name" value="Cytidine Deaminase, domain 2"/>
    <property type="match status" value="1"/>
</dbReference>
<evidence type="ECO:0000256" key="6">
    <source>
        <dbReference type="ARBA" id="ARBA00023204"/>
    </source>
</evidence>
<evidence type="ECO:0000256" key="1">
    <source>
        <dbReference type="ARBA" id="ARBA00004123"/>
    </source>
</evidence>
<gene>
    <name evidence="10" type="ORF">DBV15_03384</name>
</gene>